<organism evidence="1 2">
    <name type="scientific">Candidatus Nealsonbacteria bacterium RIFCSPHIGHO2_01_FULL_38_55</name>
    <dbReference type="NCBI Taxonomy" id="1801664"/>
    <lineage>
        <taxon>Bacteria</taxon>
        <taxon>Candidatus Nealsoniibacteriota</taxon>
    </lineage>
</organism>
<comment type="caution">
    <text evidence="1">The sequence shown here is derived from an EMBL/GenBank/DDBJ whole genome shotgun (WGS) entry which is preliminary data.</text>
</comment>
<dbReference type="AlphaFoldDB" id="A0A1G2E301"/>
<dbReference type="EMBL" id="MHLZ01000008">
    <property type="protein sequence ID" value="OGZ20217.1"/>
    <property type="molecule type" value="Genomic_DNA"/>
</dbReference>
<sequence length="103" mass="11738">MRPNNFESAALDIFKSGIKNSDDLSCAKRKTSKKEKIKMSSNVELLKVYHKLVKNKRLKPSANLELILRKKKIRSLSDIVNVSVLTKLFCIQNTYTSILLSVI</sequence>
<proteinExistence type="predicted"/>
<accession>A0A1G2E301</accession>
<reference evidence="1 2" key="1">
    <citation type="journal article" date="2016" name="Nat. Commun.">
        <title>Thousands of microbial genomes shed light on interconnected biogeochemical processes in an aquifer system.</title>
        <authorList>
            <person name="Anantharaman K."/>
            <person name="Brown C.T."/>
            <person name="Hug L.A."/>
            <person name="Sharon I."/>
            <person name="Castelle C.J."/>
            <person name="Probst A.J."/>
            <person name="Thomas B.C."/>
            <person name="Singh A."/>
            <person name="Wilkins M.J."/>
            <person name="Karaoz U."/>
            <person name="Brodie E.L."/>
            <person name="Williams K.H."/>
            <person name="Hubbard S.S."/>
            <person name="Banfield J.F."/>
        </authorList>
    </citation>
    <scope>NUCLEOTIDE SEQUENCE [LARGE SCALE GENOMIC DNA]</scope>
</reference>
<name>A0A1G2E301_9BACT</name>
<gene>
    <name evidence="1" type="ORF">A2626_00360</name>
</gene>
<dbReference type="Proteomes" id="UP000177360">
    <property type="component" value="Unassembled WGS sequence"/>
</dbReference>
<evidence type="ECO:0000313" key="2">
    <source>
        <dbReference type="Proteomes" id="UP000177360"/>
    </source>
</evidence>
<evidence type="ECO:0000313" key="1">
    <source>
        <dbReference type="EMBL" id="OGZ20217.1"/>
    </source>
</evidence>
<protein>
    <submittedName>
        <fullName evidence="1">Uncharacterized protein</fullName>
    </submittedName>
</protein>